<gene>
    <name evidence="2" type="ORF">BDW02DRAFT_289221</name>
</gene>
<keyword evidence="3" id="KW-1185">Reference proteome</keyword>
<feature type="region of interest" description="Disordered" evidence="1">
    <location>
        <begin position="86"/>
        <end position="115"/>
    </location>
</feature>
<evidence type="ECO:0000313" key="3">
    <source>
        <dbReference type="Proteomes" id="UP000800040"/>
    </source>
</evidence>
<reference evidence="2" key="1">
    <citation type="submission" date="2020-01" db="EMBL/GenBank/DDBJ databases">
        <authorList>
            <consortium name="DOE Joint Genome Institute"/>
            <person name="Haridas S."/>
            <person name="Albert R."/>
            <person name="Binder M."/>
            <person name="Bloem J."/>
            <person name="Labutti K."/>
            <person name="Salamov A."/>
            <person name="Andreopoulos B."/>
            <person name="Baker S.E."/>
            <person name="Barry K."/>
            <person name="Bills G."/>
            <person name="Bluhm B.H."/>
            <person name="Cannon C."/>
            <person name="Castanera R."/>
            <person name="Culley D.E."/>
            <person name="Daum C."/>
            <person name="Ezra D."/>
            <person name="Gonzalez J.B."/>
            <person name="Henrissat B."/>
            <person name="Kuo A."/>
            <person name="Liang C."/>
            <person name="Lipzen A."/>
            <person name="Lutzoni F."/>
            <person name="Magnuson J."/>
            <person name="Mondo S."/>
            <person name="Nolan M."/>
            <person name="Ohm R."/>
            <person name="Pangilinan J."/>
            <person name="Park H.-J."/>
            <person name="Ramirez L."/>
            <person name="Alfaro M."/>
            <person name="Sun H."/>
            <person name="Tritt A."/>
            <person name="Yoshinaga Y."/>
            <person name="Zwiers L.-H."/>
            <person name="Turgeon B.G."/>
            <person name="Goodwin S.B."/>
            <person name="Spatafora J.W."/>
            <person name="Crous P.W."/>
            <person name="Grigoriev I.V."/>
        </authorList>
    </citation>
    <scope>NUCLEOTIDE SEQUENCE</scope>
    <source>
        <strain evidence="2">P77</strain>
    </source>
</reference>
<name>A0A6A5KPD3_9PLEO</name>
<accession>A0A6A5KPD3</accession>
<protein>
    <submittedName>
        <fullName evidence="2">Uncharacterized protein</fullName>
    </submittedName>
</protein>
<dbReference type="EMBL" id="ML975287">
    <property type="protein sequence ID" value="KAF1835463.1"/>
    <property type="molecule type" value="Genomic_DNA"/>
</dbReference>
<feature type="compositionally biased region" description="Basic residues" evidence="1">
    <location>
        <begin position="89"/>
        <end position="107"/>
    </location>
</feature>
<sequence>MSASPPVRDLPATYSSTVMAGVQMSEYGDARNGRACPVVPGPARLCSWGPSSSPIHDLVGSTFWQPHLQRPSRACMVAVSTTLPVGIPKRAKTPRRRHPQASSRRRGTTPTTSPHPTYHVRVCVGILRPEYSISLTLSCCSVLQFNCSRRRHFQLSARSPLHFSCTPSESSRTPLR</sequence>
<dbReference type="AlphaFoldDB" id="A0A6A5KPD3"/>
<evidence type="ECO:0000256" key="1">
    <source>
        <dbReference type="SAM" id="MobiDB-lite"/>
    </source>
</evidence>
<organism evidence="2 3">
    <name type="scientific">Decorospora gaudefroyi</name>
    <dbReference type="NCBI Taxonomy" id="184978"/>
    <lineage>
        <taxon>Eukaryota</taxon>
        <taxon>Fungi</taxon>
        <taxon>Dikarya</taxon>
        <taxon>Ascomycota</taxon>
        <taxon>Pezizomycotina</taxon>
        <taxon>Dothideomycetes</taxon>
        <taxon>Pleosporomycetidae</taxon>
        <taxon>Pleosporales</taxon>
        <taxon>Pleosporineae</taxon>
        <taxon>Pleosporaceae</taxon>
        <taxon>Decorospora</taxon>
    </lineage>
</organism>
<evidence type="ECO:0000313" key="2">
    <source>
        <dbReference type="EMBL" id="KAF1835463.1"/>
    </source>
</evidence>
<dbReference type="Proteomes" id="UP000800040">
    <property type="component" value="Unassembled WGS sequence"/>
</dbReference>
<proteinExistence type="predicted"/>